<dbReference type="Proteomes" id="UP000597459">
    <property type="component" value="Unassembled WGS sequence"/>
</dbReference>
<evidence type="ECO:0000256" key="7">
    <source>
        <dbReference type="ARBA" id="ARBA00048741"/>
    </source>
</evidence>
<dbReference type="InterPro" id="IPR014729">
    <property type="entry name" value="Rossmann-like_a/b/a_fold"/>
</dbReference>
<feature type="binding site" evidence="9">
    <location>
        <position position="96"/>
    </location>
    <ligand>
        <name>L-glutamine</name>
        <dbReference type="ChEBI" id="CHEBI:58359"/>
    </ligand>
</feature>
<comment type="caution">
    <text evidence="12">The sequence shown here is derived from an EMBL/GenBank/DDBJ whole genome shotgun (WGS) entry which is preliminary data.</text>
</comment>
<dbReference type="PROSITE" id="PS51278">
    <property type="entry name" value="GATASE_TYPE_2"/>
    <property type="match status" value="1"/>
</dbReference>
<evidence type="ECO:0000256" key="5">
    <source>
        <dbReference type="ARBA" id="ARBA00022840"/>
    </source>
</evidence>
<dbReference type="CDD" id="cd00712">
    <property type="entry name" value="AsnB"/>
    <property type="match status" value="1"/>
</dbReference>
<dbReference type="NCBIfam" id="TIGR01536">
    <property type="entry name" value="asn_synth_AEB"/>
    <property type="match status" value="1"/>
</dbReference>
<dbReference type="Pfam" id="PF13537">
    <property type="entry name" value="GATase_7"/>
    <property type="match status" value="1"/>
</dbReference>
<keyword evidence="8" id="KW-0028">Amino-acid biosynthesis</keyword>
<dbReference type="InterPro" id="IPR033738">
    <property type="entry name" value="AsnB_N"/>
</dbReference>
<dbReference type="PIRSF" id="PIRSF001589">
    <property type="entry name" value="Asn_synthetase_glu-h"/>
    <property type="match status" value="1"/>
</dbReference>
<keyword evidence="13" id="KW-1185">Reference proteome</keyword>
<evidence type="ECO:0000256" key="1">
    <source>
        <dbReference type="ARBA" id="ARBA00005187"/>
    </source>
</evidence>
<evidence type="ECO:0000256" key="2">
    <source>
        <dbReference type="ARBA" id="ARBA00005752"/>
    </source>
</evidence>
<dbReference type="InterPro" id="IPR017932">
    <property type="entry name" value="GATase_2_dom"/>
</dbReference>
<dbReference type="EMBL" id="WOTH01000008">
    <property type="protein sequence ID" value="NHO53495.1"/>
    <property type="molecule type" value="Genomic_DNA"/>
</dbReference>
<dbReference type="PANTHER" id="PTHR43284:SF1">
    <property type="entry name" value="ASPARAGINE SYNTHETASE"/>
    <property type="match status" value="1"/>
</dbReference>
<gene>
    <name evidence="12" type="primary">asnB</name>
    <name evidence="12" type="ORF">GOB87_05880</name>
</gene>
<evidence type="ECO:0000259" key="11">
    <source>
        <dbReference type="PROSITE" id="PS51278"/>
    </source>
</evidence>
<feature type="site" description="Important for beta-aspartyl-AMP intermediate formation" evidence="10">
    <location>
        <position position="366"/>
    </location>
</feature>
<keyword evidence="8" id="KW-0061">Asparagine biosynthesis</keyword>
<dbReference type="CDD" id="cd01991">
    <property type="entry name" value="Asn_synthase_B_C"/>
    <property type="match status" value="1"/>
</dbReference>
<comment type="pathway">
    <text evidence="1">Amino-acid biosynthesis; L-asparagine biosynthesis; L-asparagine from L-aspartate (L-Gln route): step 1/1.</text>
</comment>
<evidence type="ECO:0000256" key="6">
    <source>
        <dbReference type="ARBA" id="ARBA00022962"/>
    </source>
</evidence>
<evidence type="ECO:0000256" key="10">
    <source>
        <dbReference type="PIRSR" id="PIRSR001589-3"/>
    </source>
</evidence>
<dbReference type="GO" id="GO:0004066">
    <property type="term" value="F:asparagine synthase (glutamine-hydrolyzing) activity"/>
    <property type="evidence" value="ECO:0007669"/>
    <property type="project" value="UniProtKB-EC"/>
</dbReference>
<keyword evidence="12" id="KW-0436">Ligase</keyword>
<organism evidence="12 13">
    <name type="scientific">Acetobacter estunensis</name>
    <dbReference type="NCBI Taxonomy" id="104097"/>
    <lineage>
        <taxon>Bacteria</taxon>
        <taxon>Pseudomonadati</taxon>
        <taxon>Pseudomonadota</taxon>
        <taxon>Alphaproteobacteria</taxon>
        <taxon>Acetobacterales</taxon>
        <taxon>Acetobacteraceae</taxon>
        <taxon>Acetobacter</taxon>
    </lineage>
</organism>
<dbReference type="Gene3D" id="3.40.50.620">
    <property type="entry name" value="HUPs"/>
    <property type="match status" value="1"/>
</dbReference>
<evidence type="ECO:0000313" key="13">
    <source>
        <dbReference type="Proteomes" id="UP000597459"/>
    </source>
</evidence>
<comment type="catalytic activity">
    <reaction evidence="7">
        <text>L-aspartate + L-glutamine + ATP + H2O = L-asparagine + L-glutamate + AMP + diphosphate + H(+)</text>
        <dbReference type="Rhea" id="RHEA:12228"/>
        <dbReference type="ChEBI" id="CHEBI:15377"/>
        <dbReference type="ChEBI" id="CHEBI:15378"/>
        <dbReference type="ChEBI" id="CHEBI:29985"/>
        <dbReference type="ChEBI" id="CHEBI:29991"/>
        <dbReference type="ChEBI" id="CHEBI:30616"/>
        <dbReference type="ChEBI" id="CHEBI:33019"/>
        <dbReference type="ChEBI" id="CHEBI:58048"/>
        <dbReference type="ChEBI" id="CHEBI:58359"/>
        <dbReference type="ChEBI" id="CHEBI:456215"/>
        <dbReference type="EC" id="6.3.5.4"/>
    </reaction>
</comment>
<proteinExistence type="inferred from homology"/>
<keyword evidence="4 9" id="KW-0547">Nucleotide-binding</keyword>
<evidence type="ECO:0000313" key="12">
    <source>
        <dbReference type="EMBL" id="NHO53495.1"/>
    </source>
</evidence>
<dbReference type="InterPro" id="IPR006426">
    <property type="entry name" value="Asn_synth_AEB"/>
</dbReference>
<evidence type="ECO:0000256" key="9">
    <source>
        <dbReference type="PIRSR" id="PIRSR001589-2"/>
    </source>
</evidence>
<feature type="active site" description="For GATase activity" evidence="8">
    <location>
        <position position="2"/>
    </location>
</feature>
<dbReference type="EC" id="6.3.5.4" evidence="3"/>
<feature type="domain" description="Glutamine amidotransferase type-2" evidence="11">
    <location>
        <begin position="2"/>
        <end position="209"/>
    </location>
</feature>
<dbReference type="InterPro" id="IPR001962">
    <property type="entry name" value="Asn_synthase"/>
</dbReference>
<evidence type="ECO:0000256" key="8">
    <source>
        <dbReference type="PIRSR" id="PIRSR001589-1"/>
    </source>
</evidence>
<protein>
    <recommendedName>
        <fullName evidence="3">asparagine synthase (glutamine-hydrolyzing)</fullName>
        <ecNumber evidence="3">6.3.5.4</ecNumber>
    </recommendedName>
</protein>
<dbReference type="GO" id="GO:0006529">
    <property type="term" value="P:asparagine biosynthetic process"/>
    <property type="evidence" value="ECO:0007669"/>
    <property type="project" value="UniProtKB-KW"/>
</dbReference>
<comment type="similarity">
    <text evidence="2">Belongs to the asparagine synthetase family.</text>
</comment>
<dbReference type="Pfam" id="PF00733">
    <property type="entry name" value="Asn_synthase"/>
    <property type="match status" value="1"/>
</dbReference>
<feature type="binding site" evidence="9">
    <location>
        <begin position="364"/>
        <end position="365"/>
    </location>
    <ligand>
        <name>ATP</name>
        <dbReference type="ChEBI" id="CHEBI:30616"/>
    </ligand>
</feature>
<keyword evidence="5 9" id="KW-0067">ATP-binding</keyword>
<dbReference type="PANTHER" id="PTHR43284">
    <property type="entry name" value="ASPARAGINE SYNTHETASE (GLUTAMINE-HYDROLYZING)"/>
    <property type="match status" value="1"/>
</dbReference>
<name>A0A967B4B0_9PROT</name>
<dbReference type="Gene3D" id="3.60.20.10">
    <property type="entry name" value="Glutamine Phosphoribosylpyrophosphate, subunit 1, domain 1"/>
    <property type="match status" value="1"/>
</dbReference>
<dbReference type="InterPro" id="IPR051786">
    <property type="entry name" value="ASN_synthetase/amidase"/>
</dbReference>
<sequence length="590" mass="64115">MCGIAGIAYRPGASPRSREVLDRLAAALAHRGPDGAHVERRDGIDLVHTRLAIVDIAGGDQPLHAGCAALIANGEIYNDPAIRARLGDARFTTHSDCESALVAWQEDGPGFARALRGMYAIALDEGQDGRLLLARDPFGIKPLYIARLEDGVAFASEPMTLIRAGLVKADIRSEKPLELVQLQFTTGTQTIFDGIERVKPGETLEIHRGEIVSRRFVAATPAADAETIAEDKALARLDGALLDSVRAHERADVPFGLFLSGGIDSSCVLAAMTRLRRESSGSAPLLTWTAGFDVASAADETAHAAELARSVGAAHEIVRVTRSDFWTHLPAIVACMDDPVADYAIVPTWLLARKAREQVKVVLSGEGGDELFAGYGRYRRAAKPWWLGGRFMRKHGLLDGLDVLRERPASWRNGLTEAERACVGQDRLAAAQAVDVREWLPNDLLLKLDRCLMAHGLEGRTPLLDPVVAQVAWNLPAHLKIRNGQGKYLLRRWLEQELPSSRPFAPKQGFTVPVGAWIEEQGVQLGPLVARQTAVAGLARPDRVEALFRGASGRKEGLAAWALLFLALWHRIHIEGVSPDGCVSDTLRVY</sequence>
<dbReference type="SUPFAM" id="SSF52402">
    <property type="entry name" value="Adenine nucleotide alpha hydrolases-like"/>
    <property type="match status" value="1"/>
</dbReference>
<keyword evidence="6 8" id="KW-0315">Glutamine amidotransferase</keyword>
<reference evidence="12" key="1">
    <citation type="submission" date="2019-11" db="EMBL/GenBank/DDBJ databases">
        <title>Description of new Acetobacter species.</title>
        <authorList>
            <person name="Cleenwerck I."/>
            <person name="Sombolestani A.S."/>
        </authorList>
    </citation>
    <scope>NUCLEOTIDE SEQUENCE</scope>
    <source>
        <strain evidence="12">LMG 1626</strain>
    </source>
</reference>
<evidence type="ECO:0000256" key="3">
    <source>
        <dbReference type="ARBA" id="ARBA00012737"/>
    </source>
</evidence>
<dbReference type="GO" id="GO:0005524">
    <property type="term" value="F:ATP binding"/>
    <property type="evidence" value="ECO:0007669"/>
    <property type="project" value="UniProtKB-KW"/>
</dbReference>
<evidence type="ECO:0000256" key="4">
    <source>
        <dbReference type="ARBA" id="ARBA00022741"/>
    </source>
</evidence>
<dbReference type="GO" id="GO:0005829">
    <property type="term" value="C:cytosol"/>
    <property type="evidence" value="ECO:0007669"/>
    <property type="project" value="TreeGrafter"/>
</dbReference>
<dbReference type="SUPFAM" id="SSF56235">
    <property type="entry name" value="N-terminal nucleophile aminohydrolases (Ntn hydrolases)"/>
    <property type="match status" value="1"/>
</dbReference>
<dbReference type="AlphaFoldDB" id="A0A967B4B0"/>
<dbReference type="InterPro" id="IPR029055">
    <property type="entry name" value="Ntn_hydrolases_N"/>
</dbReference>
<dbReference type="RefSeq" id="WP_166313773.1">
    <property type="nucleotide sequence ID" value="NZ_WOTH01000008.1"/>
</dbReference>
<accession>A0A967B4B0</accession>